<dbReference type="InterPro" id="IPR042095">
    <property type="entry name" value="SUMF_sf"/>
</dbReference>
<feature type="domain" description="Sulfatase-modifying factor enzyme-like" evidence="3">
    <location>
        <begin position="67"/>
        <end position="344"/>
    </location>
</feature>
<dbReference type="PANTHER" id="PTHR23150">
    <property type="entry name" value="SULFATASE MODIFYING FACTOR 1, 2"/>
    <property type="match status" value="1"/>
</dbReference>
<dbReference type="SUPFAM" id="SSF56436">
    <property type="entry name" value="C-type lectin-like"/>
    <property type="match status" value="1"/>
</dbReference>
<evidence type="ECO:0000256" key="2">
    <source>
        <dbReference type="SAM" id="SignalP"/>
    </source>
</evidence>
<evidence type="ECO:0000313" key="5">
    <source>
        <dbReference type="Proteomes" id="UP001142055"/>
    </source>
</evidence>
<dbReference type="PANTHER" id="PTHR23150:SF19">
    <property type="entry name" value="FORMYLGLYCINE-GENERATING ENZYME"/>
    <property type="match status" value="1"/>
</dbReference>
<feature type="signal peptide" evidence="2">
    <location>
        <begin position="1"/>
        <end position="21"/>
    </location>
</feature>
<keyword evidence="2" id="KW-0732">Signal</keyword>
<dbReference type="InterPro" id="IPR005532">
    <property type="entry name" value="SUMF_dom"/>
</dbReference>
<dbReference type="AlphaFoldDB" id="A0A9Q0M2N7"/>
<dbReference type="EMBL" id="JAPWDV010000003">
    <property type="protein sequence ID" value="KAJ6216380.1"/>
    <property type="molecule type" value="Genomic_DNA"/>
</dbReference>
<reference evidence="4" key="1">
    <citation type="submission" date="2022-12" db="EMBL/GenBank/DDBJ databases">
        <title>Genome assemblies of Blomia tropicalis.</title>
        <authorList>
            <person name="Cui Y."/>
        </authorList>
    </citation>
    <scope>NUCLEOTIDE SEQUENCE</scope>
    <source>
        <tissue evidence="4">Adult mites</tissue>
    </source>
</reference>
<proteinExistence type="inferred from homology"/>
<dbReference type="GO" id="GO:0005783">
    <property type="term" value="C:endoplasmic reticulum"/>
    <property type="evidence" value="ECO:0007669"/>
    <property type="project" value="TreeGrafter"/>
</dbReference>
<keyword evidence="5" id="KW-1185">Reference proteome</keyword>
<dbReference type="Pfam" id="PF03781">
    <property type="entry name" value="FGE-sulfatase"/>
    <property type="match status" value="1"/>
</dbReference>
<sequence length="354" mass="40661">MNYFIRFILCFILADLHRFYCDQSCHASRNAQSRKNHLLNENDDNQNHIELKQQCNVEQHHTPIDYSQMVRLPGGSFIMGTDQPVIRADGEAPERSIQIDPFWMDIHEVSVQHFQEFVHRTNHITEAELFGTSFVFESMLSEAVSANITQAVAAAQWWLPVPNAWWKRPEGIDSNVSDRMDHPVVHVSWNDANSYCRSIGKRLPTEAEWEYGCRGNRTGRLFPWGNKEMPKGRHHMNIWHGTFPTNNTVDDGFFGTAPVDTFPSNQFGLKNMVGNVWEWTADWWSARPRLDQVHNPTGPNTGTDKVKKGGSFLCHKTYCYRYRCAARSFNTPDTSSSNVGFRCAADDTNEYVVP</sequence>
<dbReference type="Gene3D" id="3.90.1580.10">
    <property type="entry name" value="paralog of FGE (formylglycine-generating enzyme)"/>
    <property type="match status" value="1"/>
</dbReference>
<name>A0A9Q0M2N7_BLOTA</name>
<evidence type="ECO:0000256" key="1">
    <source>
        <dbReference type="ARBA" id="ARBA00005310"/>
    </source>
</evidence>
<dbReference type="OMA" id="RQNVYDL"/>
<dbReference type="InterPro" id="IPR016187">
    <property type="entry name" value="CTDL_fold"/>
</dbReference>
<comment type="similarity">
    <text evidence="1">Belongs to the sulfatase-modifying factor family.</text>
</comment>
<feature type="chain" id="PRO_5040481434" description="Sulfatase-modifying factor enzyme-like domain-containing protein" evidence="2">
    <location>
        <begin position="22"/>
        <end position="354"/>
    </location>
</feature>
<gene>
    <name evidence="4" type="ORF">RDWZM_007537</name>
</gene>
<accession>A0A9Q0M2N7</accession>
<comment type="caution">
    <text evidence="4">The sequence shown here is derived from an EMBL/GenBank/DDBJ whole genome shotgun (WGS) entry which is preliminary data.</text>
</comment>
<dbReference type="Proteomes" id="UP001142055">
    <property type="component" value="Chromosome 3"/>
</dbReference>
<dbReference type="InterPro" id="IPR051043">
    <property type="entry name" value="Sulfatase_Mod_Factor_Kinase"/>
</dbReference>
<dbReference type="GO" id="GO:0120147">
    <property type="term" value="F:formylglycine-generating oxidase activity"/>
    <property type="evidence" value="ECO:0007669"/>
    <property type="project" value="TreeGrafter"/>
</dbReference>
<protein>
    <recommendedName>
        <fullName evidence="3">Sulfatase-modifying factor enzyme-like domain-containing protein</fullName>
    </recommendedName>
</protein>
<evidence type="ECO:0000259" key="3">
    <source>
        <dbReference type="Pfam" id="PF03781"/>
    </source>
</evidence>
<organism evidence="4 5">
    <name type="scientific">Blomia tropicalis</name>
    <name type="common">Mite</name>
    <dbReference type="NCBI Taxonomy" id="40697"/>
    <lineage>
        <taxon>Eukaryota</taxon>
        <taxon>Metazoa</taxon>
        <taxon>Ecdysozoa</taxon>
        <taxon>Arthropoda</taxon>
        <taxon>Chelicerata</taxon>
        <taxon>Arachnida</taxon>
        <taxon>Acari</taxon>
        <taxon>Acariformes</taxon>
        <taxon>Sarcoptiformes</taxon>
        <taxon>Astigmata</taxon>
        <taxon>Glycyphagoidea</taxon>
        <taxon>Echimyopodidae</taxon>
        <taxon>Blomia</taxon>
    </lineage>
</organism>
<evidence type="ECO:0000313" key="4">
    <source>
        <dbReference type="EMBL" id="KAJ6216380.1"/>
    </source>
</evidence>